<comment type="caution">
    <text evidence="2">The sequence shown here is derived from an EMBL/GenBank/DDBJ whole genome shotgun (WGS) entry which is preliminary data.</text>
</comment>
<evidence type="ECO:0008006" key="3">
    <source>
        <dbReference type="Google" id="ProtNLM"/>
    </source>
</evidence>
<reference evidence="2" key="1">
    <citation type="submission" date="2020-02" db="EMBL/GenBank/DDBJ databases">
        <authorList>
            <person name="Shen X.-R."/>
            <person name="Zhang Y.-X."/>
        </authorList>
    </citation>
    <scope>NUCLEOTIDE SEQUENCE</scope>
    <source>
        <strain evidence="2">SYP-B3998</strain>
    </source>
</reference>
<accession>A0A6G3ZWA6</accession>
<dbReference type="AlphaFoldDB" id="A0A6G3ZWA6"/>
<evidence type="ECO:0000313" key="2">
    <source>
        <dbReference type="EMBL" id="NEW06493.1"/>
    </source>
</evidence>
<protein>
    <recommendedName>
        <fullName evidence="3">Pilus assembly protein</fullName>
    </recommendedName>
</protein>
<name>A0A6G3ZWA6_9BACL</name>
<keyword evidence="1" id="KW-0812">Transmembrane</keyword>
<proteinExistence type="predicted"/>
<keyword evidence="1" id="KW-1133">Transmembrane helix</keyword>
<gene>
    <name evidence="2" type="ORF">GK047_10770</name>
</gene>
<keyword evidence="1" id="KW-0472">Membrane</keyword>
<evidence type="ECO:0000256" key="1">
    <source>
        <dbReference type="SAM" id="Phobius"/>
    </source>
</evidence>
<organism evidence="2">
    <name type="scientific">Paenibacillus sp. SYP-B3998</name>
    <dbReference type="NCBI Taxonomy" id="2678564"/>
    <lineage>
        <taxon>Bacteria</taxon>
        <taxon>Bacillati</taxon>
        <taxon>Bacillota</taxon>
        <taxon>Bacilli</taxon>
        <taxon>Bacillales</taxon>
        <taxon>Paenibacillaceae</taxon>
        <taxon>Paenibacillus</taxon>
    </lineage>
</organism>
<sequence length="221" mass="24705">MFRKFQNDQQGGMVLEASLLLPFFLAFVFGLIIFIQIAILEMALQSGVSEATKSIAGQLYPVRLLFQEAKSQYDQSKAAEMINSIIGRVQTARDKVKGAEDLADEYAAYIPDTLLEVVKWEKEKRVLGEGKTKEEIDKVYDQIVKPQINAAFTPIVYAFCEVSSIRKENFKVISVTLPSIENGGTAFFGVEAQLVYKLPLPFISQTIILKKKAVERAWVGA</sequence>
<dbReference type="RefSeq" id="WP_163945613.1">
    <property type="nucleotide sequence ID" value="NZ_JAAIKC010000003.1"/>
</dbReference>
<dbReference type="EMBL" id="JAAIKC010000003">
    <property type="protein sequence ID" value="NEW06493.1"/>
    <property type="molecule type" value="Genomic_DNA"/>
</dbReference>
<feature type="transmembrane region" description="Helical" evidence="1">
    <location>
        <begin position="20"/>
        <end position="44"/>
    </location>
</feature>